<feature type="region of interest" description="Disordered" evidence="1">
    <location>
        <begin position="1"/>
        <end position="31"/>
    </location>
</feature>
<organism evidence="2 3">
    <name type="scientific">Portunus trituberculatus</name>
    <name type="common">Swimming crab</name>
    <name type="synonym">Neptunus trituberculatus</name>
    <dbReference type="NCBI Taxonomy" id="210409"/>
    <lineage>
        <taxon>Eukaryota</taxon>
        <taxon>Metazoa</taxon>
        <taxon>Ecdysozoa</taxon>
        <taxon>Arthropoda</taxon>
        <taxon>Crustacea</taxon>
        <taxon>Multicrustacea</taxon>
        <taxon>Malacostraca</taxon>
        <taxon>Eumalacostraca</taxon>
        <taxon>Eucarida</taxon>
        <taxon>Decapoda</taxon>
        <taxon>Pleocyemata</taxon>
        <taxon>Brachyura</taxon>
        <taxon>Eubrachyura</taxon>
        <taxon>Portunoidea</taxon>
        <taxon>Portunidae</taxon>
        <taxon>Portuninae</taxon>
        <taxon>Portunus</taxon>
    </lineage>
</organism>
<comment type="caution">
    <text evidence="2">The sequence shown here is derived from an EMBL/GenBank/DDBJ whole genome shotgun (WGS) entry which is preliminary data.</text>
</comment>
<gene>
    <name evidence="2" type="ORF">E2C01_064709</name>
</gene>
<reference evidence="2 3" key="1">
    <citation type="submission" date="2019-05" db="EMBL/GenBank/DDBJ databases">
        <title>Another draft genome of Portunus trituberculatus and its Hox gene families provides insights of decapod evolution.</title>
        <authorList>
            <person name="Jeong J.-H."/>
            <person name="Song I."/>
            <person name="Kim S."/>
            <person name="Choi T."/>
            <person name="Kim D."/>
            <person name="Ryu S."/>
            <person name="Kim W."/>
        </authorList>
    </citation>
    <scope>NUCLEOTIDE SEQUENCE [LARGE SCALE GENOMIC DNA]</scope>
    <source>
        <tissue evidence="2">Muscle</tissue>
    </source>
</reference>
<dbReference type="AlphaFoldDB" id="A0A5B7HDS3"/>
<evidence type="ECO:0000256" key="1">
    <source>
        <dbReference type="SAM" id="MobiDB-lite"/>
    </source>
</evidence>
<evidence type="ECO:0000313" key="2">
    <source>
        <dbReference type="EMBL" id="MPC70460.1"/>
    </source>
</evidence>
<evidence type="ECO:0000313" key="3">
    <source>
        <dbReference type="Proteomes" id="UP000324222"/>
    </source>
</evidence>
<accession>A0A5B7HDS3</accession>
<name>A0A5B7HDS3_PORTR</name>
<keyword evidence="3" id="KW-1185">Reference proteome</keyword>
<proteinExistence type="predicted"/>
<protein>
    <submittedName>
        <fullName evidence="2">Uncharacterized protein</fullName>
    </submittedName>
</protein>
<sequence>MARLPSTAHQYASLSPPHTPPHVLALPSLSTPSNTTITTTTITTTTTTTTTFLPSSHVLLPLTTALLPDQLPVSYILVSL</sequence>
<dbReference type="EMBL" id="VSRR010031167">
    <property type="protein sequence ID" value="MPC70460.1"/>
    <property type="molecule type" value="Genomic_DNA"/>
</dbReference>
<dbReference type="Proteomes" id="UP000324222">
    <property type="component" value="Unassembled WGS sequence"/>
</dbReference>